<dbReference type="CDD" id="cd18787">
    <property type="entry name" value="SF2_C_DEAD"/>
    <property type="match status" value="1"/>
</dbReference>
<organism evidence="10 11">
    <name type="scientific">Candidatus Liptonbacteria bacterium CG11_big_fil_rev_8_21_14_0_20_35_14</name>
    <dbReference type="NCBI Taxonomy" id="1974634"/>
    <lineage>
        <taxon>Bacteria</taxon>
        <taxon>Candidatus Liptoniibacteriota</taxon>
    </lineage>
</organism>
<feature type="domain" description="Helicase C-terminal" evidence="9">
    <location>
        <begin position="280"/>
        <end position="394"/>
    </location>
</feature>
<dbReference type="InterPro" id="IPR014001">
    <property type="entry name" value="Helicase_ATP-bd"/>
</dbReference>
<gene>
    <name evidence="10" type="ORF">COV57_03000</name>
</gene>
<dbReference type="AlphaFoldDB" id="A0A2H0N985"/>
<dbReference type="InterPro" id="IPR000629">
    <property type="entry name" value="RNA-helicase_DEAD-box_CS"/>
</dbReference>
<evidence type="ECO:0000256" key="3">
    <source>
        <dbReference type="ARBA" id="ARBA00022806"/>
    </source>
</evidence>
<dbReference type="PANTHER" id="PTHR47959">
    <property type="entry name" value="ATP-DEPENDENT RNA HELICASE RHLE-RELATED"/>
    <property type="match status" value="1"/>
</dbReference>
<dbReference type="InterPro" id="IPR027417">
    <property type="entry name" value="P-loop_NTPase"/>
</dbReference>
<evidence type="ECO:0000313" key="11">
    <source>
        <dbReference type="Proteomes" id="UP000229893"/>
    </source>
</evidence>
<evidence type="ECO:0000256" key="1">
    <source>
        <dbReference type="ARBA" id="ARBA00022741"/>
    </source>
</evidence>
<dbReference type="GO" id="GO:0005524">
    <property type="term" value="F:ATP binding"/>
    <property type="evidence" value="ECO:0007669"/>
    <property type="project" value="UniProtKB-KW"/>
</dbReference>
<reference evidence="10 11" key="1">
    <citation type="submission" date="2017-09" db="EMBL/GenBank/DDBJ databases">
        <title>Depth-based differentiation of microbial function through sediment-hosted aquifers and enrichment of novel symbionts in the deep terrestrial subsurface.</title>
        <authorList>
            <person name="Probst A.J."/>
            <person name="Ladd B."/>
            <person name="Jarett J.K."/>
            <person name="Geller-Mcgrath D.E."/>
            <person name="Sieber C.M."/>
            <person name="Emerson J.B."/>
            <person name="Anantharaman K."/>
            <person name="Thomas B.C."/>
            <person name="Malmstrom R."/>
            <person name="Stieglmeier M."/>
            <person name="Klingl A."/>
            <person name="Woyke T."/>
            <person name="Ryan C.M."/>
            <person name="Banfield J.F."/>
        </authorList>
    </citation>
    <scope>NUCLEOTIDE SEQUENCE [LARGE SCALE GENOMIC DNA]</scope>
    <source>
        <strain evidence="10">CG11_big_fil_rev_8_21_14_0_20_35_14</strain>
    </source>
</reference>
<keyword evidence="2 6" id="KW-0378">Hydrolase</keyword>
<dbReference type="Proteomes" id="UP000229893">
    <property type="component" value="Unassembled WGS sequence"/>
</dbReference>
<dbReference type="GO" id="GO:0003676">
    <property type="term" value="F:nucleic acid binding"/>
    <property type="evidence" value="ECO:0007669"/>
    <property type="project" value="InterPro"/>
</dbReference>
<dbReference type="SMART" id="SM00490">
    <property type="entry name" value="HELICc"/>
    <property type="match status" value="1"/>
</dbReference>
<dbReference type="CDD" id="cd00268">
    <property type="entry name" value="DEADc"/>
    <property type="match status" value="1"/>
</dbReference>
<dbReference type="InterPro" id="IPR050079">
    <property type="entry name" value="DEAD_box_RNA_helicase"/>
</dbReference>
<evidence type="ECO:0000256" key="5">
    <source>
        <dbReference type="ARBA" id="ARBA00038437"/>
    </source>
</evidence>
<evidence type="ECO:0000313" key="10">
    <source>
        <dbReference type="EMBL" id="PIR04705.1"/>
    </source>
</evidence>
<protein>
    <submittedName>
        <fullName evidence="10">RNA helicase</fullName>
    </submittedName>
</protein>
<comment type="similarity">
    <text evidence="5 6">Belongs to the DEAD box helicase family.</text>
</comment>
<dbReference type="PROSITE" id="PS00039">
    <property type="entry name" value="DEAD_ATP_HELICASE"/>
    <property type="match status" value="1"/>
</dbReference>
<dbReference type="GO" id="GO:0003724">
    <property type="term" value="F:RNA helicase activity"/>
    <property type="evidence" value="ECO:0007669"/>
    <property type="project" value="TreeGrafter"/>
</dbReference>
<accession>A0A2H0N985</accession>
<dbReference type="PROSITE" id="PS51192">
    <property type="entry name" value="HELICASE_ATP_BIND_1"/>
    <property type="match status" value="1"/>
</dbReference>
<comment type="caution">
    <text evidence="10">The sequence shown here is derived from an EMBL/GenBank/DDBJ whole genome shotgun (WGS) entry which is preliminary data.</text>
</comment>
<feature type="region of interest" description="Disordered" evidence="7">
    <location>
        <begin position="1"/>
        <end position="32"/>
    </location>
</feature>
<dbReference type="InterPro" id="IPR011545">
    <property type="entry name" value="DEAD/DEAH_box_helicase_dom"/>
</dbReference>
<evidence type="ECO:0000256" key="7">
    <source>
        <dbReference type="SAM" id="MobiDB-lite"/>
    </source>
</evidence>
<dbReference type="PANTHER" id="PTHR47959:SF13">
    <property type="entry name" value="ATP-DEPENDENT RNA HELICASE RHLE"/>
    <property type="match status" value="1"/>
</dbReference>
<dbReference type="EMBL" id="PCWO01000044">
    <property type="protein sequence ID" value="PIR04705.1"/>
    <property type="molecule type" value="Genomic_DNA"/>
</dbReference>
<dbReference type="SMART" id="SM00487">
    <property type="entry name" value="DEXDc"/>
    <property type="match status" value="1"/>
</dbReference>
<evidence type="ECO:0000256" key="6">
    <source>
        <dbReference type="RuleBase" id="RU000492"/>
    </source>
</evidence>
<dbReference type="GO" id="GO:0005829">
    <property type="term" value="C:cytosol"/>
    <property type="evidence" value="ECO:0007669"/>
    <property type="project" value="TreeGrafter"/>
</dbReference>
<dbReference type="InterPro" id="IPR001650">
    <property type="entry name" value="Helicase_C-like"/>
</dbReference>
<proteinExistence type="inferred from homology"/>
<sequence length="394" mass="44425">MFRRTNNGQRKPFGRRFSPGNRPRTNKNNSQFSDVSKFINKAVALEEKPYEAKNSFGDFEIDQRLKNNIFKTAYKNPTPIQDESIPHILEGRDLVGIANTGTGKTAAFLVPLLNKVLKNRGESILIMAPTRELAIQINQELIKFAFGLKIFSVCVVGGAPMFRQIKDLKRSHNFVIGTPGRLKDLAKRKSLDLSRFQTVVLDEADRMLDMGFIEDMRFLLSYLPKNKQTLFFSATLSNDIKKIINEFLNEPVNVSVKTRDTASSIDQDVVYVNGKVKLEVLHDLLIQPNFDKVLIFGKTKHGVERLSNTLFERGFKVNSIHGDKSHGQRQRALQSFKGNQVNILVATDVAARGLDISGVSHVINYELPSTYEDYIHRIGRTGRAGNIGKALTFI</sequence>
<keyword evidence="4 6" id="KW-0067">ATP-binding</keyword>
<dbReference type="Pfam" id="PF00271">
    <property type="entry name" value="Helicase_C"/>
    <property type="match status" value="1"/>
</dbReference>
<keyword evidence="1 6" id="KW-0547">Nucleotide-binding</keyword>
<dbReference type="GO" id="GO:0016787">
    <property type="term" value="F:hydrolase activity"/>
    <property type="evidence" value="ECO:0007669"/>
    <property type="project" value="UniProtKB-KW"/>
</dbReference>
<dbReference type="Gene3D" id="3.40.50.300">
    <property type="entry name" value="P-loop containing nucleotide triphosphate hydrolases"/>
    <property type="match status" value="2"/>
</dbReference>
<dbReference type="InterPro" id="IPR044742">
    <property type="entry name" value="DEAD/DEAH_RhlB"/>
</dbReference>
<dbReference type="PROSITE" id="PS51194">
    <property type="entry name" value="HELICASE_CTER"/>
    <property type="match status" value="1"/>
</dbReference>
<evidence type="ECO:0000256" key="4">
    <source>
        <dbReference type="ARBA" id="ARBA00022840"/>
    </source>
</evidence>
<evidence type="ECO:0000259" key="9">
    <source>
        <dbReference type="PROSITE" id="PS51194"/>
    </source>
</evidence>
<name>A0A2H0N985_9BACT</name>
<dbReference type="Pfam" id="PF00270">
    <property type="entry name" value="DEAD"/>
    <property type="match status" value="1"/>
</dbReference>
<keyword evidence="3 6" id="KW-0347">Helicase</keyword>
<feature type="domain" description="Helicase ATP-binding" evidence="8">
    <location>
        <begin position="85"/>
        <end position="254"/>
    </location>
</feature>
<evidence type="ECO:0000259" key="8">
    <source>
        <dbReference type="PROSITE" id="PS51192"/>
    </source>
</evidence>
<evidence type="ECO:0000256" key="2">
    <source>
        <dbReference type="ARBA" id="ARBA00022801"/>
    </source>
</evidence>
<dbReference type="SUPFAM" id="SSF52540">
    <property type="entry name" value="P-loop containing nucleoside triphosphate hydrolases"/>
    <property type="match status" value="1"/>
</dbReference>